<comment type="caution">
    <text evidence="1">The sequence shown here is derived from an EMBL/GenBank/DDBJ whole genome shotgun (WGS) entry which is preliminary data.</text>
</comment>
<reference evidence="1" key="1">
    <citation type="submission" date="2024-07" db="EMBL/GenBank/DDBJ databases">
        <title>Metagenome and Metagenome-Assembled Genomes of Archaea from a hot spring from the geothermal field of Los Azufres, Mexico.</title>
        <authorList>
            <person name="Marin-Paredes R."/>
            <person name="Martinez-Romero E."/>
            <person name="Servin-Garciduenas L.E."/>
        </authorList>
    </citation>
    <scope>NUCLEOTIDE SEQUENCE</scope>
</reference>
<accession>A0ACC6UY29</accession>
<proteinExistence type="predicted"/>
<gene>
    <name evidence="1" type="ORF">TU35_000440</name>
</gene>
<evidence type="ECO:0000313" key="2">
    <source>
        <dbReference type="Proteomes" id="UP000033636"/>
    </source>
</evidence>
<dbReference type="EMBL" id="JZWT02000001">
    <property type="protein sequence ID" value="MFB6489713.1"/>
    <property type="molecule type" value="Genomic_DNA"/>
</dbReference>
<dbReference type="Proteomes" id="UP000033636">
    <property type="component" value="Unassembled WGS sequence"/>
</dbReference>
<organism evidence="1 2">
    <name type="scientific">Thermoproteus sp. AZ2</name>
    <dbReference type="NCBI Taxonomy" id="1609232"/>
    <lineage>
        <taxon>Archaea</taxon>
        <taxon>Thermoproteota</taxon>
        <taxon>Thermoprotei</taxon>
        <taxon>Thermoproteales</taxon>
        <taxon>Thermoproteaceae</taxon>
        <taxon>Thermoproteus</taxon>
    </lineage>
</organism>
<protein>
    <submittedName>
        <fullName evidence="1">DUF981 family protein</fullName>
    </submittedName>
</protein>
<sequence length="206" mass="22320">MPMLFMDTLDVWLDVLGATLIAVAYWLYLNFVSSQQQRAGFNKVFGLFLISVGIYALASGIWAMATWPLPSSYNLVFSDAWPIFGVAALVLGLANYYNPEGDQVRAALVGIALLSLIPFVYGIAIWVFGLTNAPVIAGLMYFFIGLAGILSPFATLKGLKRPLGILLLVLVLIAGIIALFTGIGAIFEHIPAWKAWAPWYGAVKTS</sequence>
<evidence type="ECO:0000313" key="1">
    <source>
        <dbReference type="EMBL" id="MFB6489713.1"/>
    </source>
</evidence>
<name>A0ACC6UY29_9CREN</name>